<reference evidence="3 4" key="1">
    <citation type="submission" date="2018-07" db="EMBL/GenBank/DDBJ databases">
        <title>Genomic Encyclopedia of Type Strains, Phase III (KMG-III): the genomes of soil and plant-associated and newly described type strains.</title>
        <authorList>
            <person name="Whitman W."/>
        </authorList>
    </citation>
    <scope>NUCLEOTIDE SEQUENCE [LARGE SCALE GENOMIC DNA]</scope>
    <source>
        <strain evidence="3 4">CECT 8236</strain>
    </source>
</reference>
<evidence type="ECO:0000256" key="1">
    <source>
        <dbReference type="SAM" id="Phobius"/>
    </source>
</evidence>
<dbReference type="PANTHER" id="PTHR36834">
    <property type="entry name" value="MEMBRANE PROTEIN-RELATED"/>
    <property type="match status" value="1"/>
</dbReference>
<feature type="transmembrane region" description="Helical" evidence="1">
    <location>
        <begin position="12"/>
        <end position="31"/>
    </location>
</feature>
<feature type="domain" description="VanZ-like" evidence="2">
    <location>
        <begin position="16"/>
        <end position="155"/>
    </location>
</feature>
<evidence type="ECO:0000313" key="4">
    <source>
        <dbReference type="Proteomes" id="UP000256869"/>
    </source>
</evidence>
<dbReference type="AlphaFoldDB" id="A0A3D9ICJ3"/>
<dbReference type="EMBL" id="QRDY01000007">
    <property type="protein sequence ID" value="RED59269.1"/>
    <property type="molecule type" value="Genomic_DNA"/>
</dbReference>
<feature type="transmembrane region" description="Helical" evidence="1">
    <location>
        <begin position="108"/>
        <end position="133"/>
    </location>
</feature>
<evidence type="ECO:0000313" key="3">
    <source>
        <dbReference type="EMBL" id="RED59269.1"/>
    </source>
</evidence>
<keyword evidence="4" id="KW-1185">Reference proteome</keyword>
<organism evidence="3 4">
    <name type="scientific">Cohnella lupini</name>
    <dbReference type="NCBI Taxonomy" id="1294267"/>
    <lineage>
        <taxon>Bacteria</taxon>
        <taxon>Bacillati</taxon>
        <taxon>Bacillota</taxon>
        <taxon>Bacilli</taxon>
        <taxon>Bacillales</taxon>
        <taxon>Paenibacillaceae</taxon>
        <taxon>Cohnella</taxon>
    </lineage>
</organism>
<dbReference type="Proteomes" id="UP000256869">
    <property type="component" value="Unassembled WGS sequence"/>
</dbReference>
<feature type="transmembrane region" description="Helical" evidence="1">
    <location>
        <begin position="80"/>
        <end position="101"/>
    </location>
</feature>
<keyword evidence="1" id="KW-0812">Transmembrane</keyword>
<dbReference type="RefSeq" id="WP_245987666.1">
    <property type="nucleotide sequence ID" value="NZ_QRDY01000007.1"/>
</dbReference>
<feature type="transmembrane region" description="Helical" evidence="1">
    <location>
        <begin position="139"/>
        <end position="156"/>
    </location>
</feature>
<keyword evidence="1" id="KW-0472">Membrane</keyword>
<keyword evidence="1" id="KW-1133">Transmembrane helix</keyword>
<gene>
    <name evidence="3" type="ORF">DFP95_107108</name>
</gene>
<comment type="caution">
    <text evidence="3">The sequence shown here is derived from an EMBL/GenBank/DDBJ whole genome shotgun (WGS) entry which is preliminary data.</text>
</comment>
<accession>A0A3D9ICJ3</accession>
<protein>
    <submittedName>
        <fullName evidence="3">VanZ like protein</fullName>
    </submittedName>
</protein>
<dbReference type="Pfam" id="PF04892">
    <property type="entry name" value="VanZ"/>
    <property type="match status" value="1"/>
</dbReference>
<proteinExistence type="predicted"/>
<dbReference type="InterPro" id="IPR006976">
    <property type="entry name" value="VanZ-like"/>
</dbReference>
<evidence type="ECO:0000259" key="2">
    <source>
        <dbReference type="Pfam" id="PF04892"/>
    </source>
</evidence>
<dbReference type="InterPro" id="IPR053150">
    <property type="entry name" value="Teicoplanin_resist-assoc"/>
</dbReference>
<name>A0A3D9ICJ3_9BACL</name>
<dbReference type="PANTHER" id="PTHR36834:SF1">
    <property type="entry name" value="INTEGRAL MEMBRANE PROTEIN"/>
    <property type="match status" value="1"/>
</dbReference>
<sequence length="173" mass="19313">MEQKNGYKDFMVHLLFAVYIYGLFKVILFKFRAVDPSWLWQHLKLSLSSPLYIVQGLQDGNLTPFKEISRTLHVLTNHDLINLFGNIAIFIPFGIFIGVMFNNKSLSFTGAFACSFALSLCLESAQIVFAIGSFDVDDLILNSGGGLIGFAAVHFVKWMGRTPSIVQASDRPI</sequence>